<evidence type="ECO:0000256" key="6">
    <source>
        <dbReference type="SAM" id="Phobius"/>
    </source>
</evidence>
<feature type="transmembrane region" description="Helical" evidence="6">
    <location>
        <begin position="223"/>
        <end position="240"/>
    </location>
</feature>
<evidence type="ECO:0000256" key="4">
    <source>
        <dbReference type="ARBA" id="ARBA00022989"/>
    </source>
</evidence>
<feature type="transmembrane region" description="Helical" evidence="6">
    <location>
        <begin position="391"/>
        <end position="414"/>
    </location>
</feature>
<sequence>MSGVVLGTLLNPLNTSMIALAVVPIERHYDSGMATATWLISAFYLAATVSMPVMGRLADRFGPRRVFLSGLILVCLTSALAPFAPNIWWLVAARVVLAIGTSVAFPATMAVFRSALPSGPPQSAMAMVGAANSTSAAFGPVLGGLLVQLWGWQATWLVNVPVTLLGIVLALALLPPSAQTRAPSTARPSLRTVLAELDLPAIAMFVLAMGCLVGFLLSTANDPGWLLIPVSVVGAVALVLRELRVATPFLDLRMLGANRRLLMVFAQNTAINVVFYLGFLGLPQWLQGARDEGAGVAGTLVLPLAGISVVALPLVTRLLRRFDERFVLITGGLLLLCGSAGLLLVDSSTPLWSLVLLTSLLGLPNAFNNLGMQSLMYRSAPAEHIGIASGLFQTFRFVGSIAASVIIGVVFTHGISDTGLTTMAAIMVAVSAAVVLAALLQRR</sequence>
<proteinExistence type="predicted"/>
<keyword evidence="9" id="KW-1185">Reference proteome</keyword>
<dbReference type="GO" id="GO:0005886">
    <property type="term" value="C:plasma membrane"/>
    <property type="evidence" value="ECO:0007669"/>
    <property type="project" value="UniProtKB-SubCell"/>
</dbReference>
<feature type="transmembrane region" description="Helical" evidence="6">
    <location>
        <begin position="197"/>
        <end position="217"/>
    </location>
</feature>
<evidence type="ECO:0000256" key="3">
    <source>
        <dbReference type="ARBA" id="ARBA00022692"/>
    </source>
</evidence>
<dbReference type="Pfam" id="PF07690">
    <property type="entry name" value="MFS_1"/>
    <property type="match status" value="1"/>
</dbReference>
<protein>
    <submittedName>
        <fullName evidence="8">MFS transporter</fullName>
    </submittedName>
</protein>
<organism evidence="8 9">
    <name type="scientific">Halostreptopolyspora alba</name>
    <dbReference type="NCBI Taxonomy" id="2487137"/>
    <lineage>
        <taxon>Bacteria</taxon>
        <taxon>Bacillati</taxon>
        <taxon>Actinomycetota</taxon>
        <taxon>Actinomycetes</taxon>
        <taxon>Streptosporangiales</taxon>
        <taxon>Nocardiopsidaceae</taxon>
        <taxon>Halostreptopolyspora</taxon>
    </lineage>
</organism>
<gene>
    <name evidence="8" type="ORF">EFW17_15215</name>
</gene>
<keyword evidence="2" id="KW-0813">Transport</keyword>
<evidence type="ECO:0000256" key="5">
    <source>
        <dbReference type="ARBA" id="ARBA00023136"/>
    </source>
</evidence>
<feature type="transmembrane region" description="Helical" evidence="6">
    <location>
        <begin position="156"/>
        <end position="176"/>
    </location>
</feature>
<feature type="transmembrane region" description="Helical" evidence="6">
    <location>
        <begin position="66"/>
        <end position="85"/>
    </location>
</feature>
<keyword evidence="3 6" id="KW-0812">Transmembrane</keyword>
<dbReference type="InterPro" id="IPR020846">
    <property type="entry name" value="MFS_dom"/>
</dbReference>
<evidence type="ECO:0000313" key="9">
    <source>
        <dbReference type="Proteomes" id="UP000269198"/>
    </source>
</evidence>
<evidence type="ECO:0000259" key="7">
    <source>
        <dbReference type="PROSITE" id="PS50850"/>
    </source>
</evidence>
<dbReference type="Proteomes" id="UP000269198">
    <property type="component" value="Unassembled WGS sequence"/>
</dbReference>
<dbReference type="PROSITE" id="PS50850">
    <property type="entry name" value="MFS"/>
    <property type="match status" value="1"/>
</dbReference>
<evidence type="ECO:0000256" key="2">
    <source>
        <dbReference type="ARBA" id="ARBA00022448"/>
    </source>
</evidence>
<dbReference type="InterPro" id="IPR011701">
    <property type="entry name" value="MFS"/>
</dbReference>
<feature type="domain" description="Major facilitator superfamily (MFS) profile" evidence="7">
    <location>
        <begin position="1"/>
        <end position="443"/>
    </location>
</feature>
<dbReference type="EMBL" id="RJMB01000015">
    <property type="protein sequence ID" value="RNL83600.1"/>
    <property type="molecule type" value="Genomic_DNA"/>
</dbReference>
<evidence type="ECO:0000313" key="8">
    <source>
        <dbReference type="EMBL" id="RNL83600.1"/>
    </source>
</evidence>
<dbReference type="AlphaFoldDB" id="A0A3N0E750"/>
<evidence type="ECO:0000256" key="1">
    <source>
        <dbReference type="ARBA" id="ARBA00004651"/>
    </source>
</evidence>
<dbReference type="Gene3D" id="1.20.1720.10">
    <property type="entry name" value="Multidrug resistance protein D"/>
    <property type="match status" value="1"/>
</dbReference>
<feature type="transmembrane region" description="Helical" evidence="6">
    <location>
        <begin position="326"/>
        <end position="345"/>
    </location>
</feature>
<feature type="transmembrane region" description="Helical" evidence="6">
    <location>
        <begin position="124"/>
        <end position="150"/>
    </location>
</feature>
<keyword evidence="5 6" id="KW-0472">Membrane</keyword>
<name>A0A3N0E750_9ACTN</name>
<feature type="transmembrane region" description="Helical" evidence="6">
    <location>
        <begin position="261"/>
        <end position="282"/>
    </location>
</feature>
<dbReference type="SUPFAM" id="SSF103473">
    <property type="entry name" value="MFS general substrate transporter"/>
    <property type="match status" value="1"/>
</dbReference>
<feature type="transmembrane region" description="Helical" evidence="6">
    <location>
        <begin position="31"/>
        <end position="54"/>
    </location>
</feature>
<feature type="transmembrane region" description="Helical" evidence="6">
    <location>
        <begin position="351"/>
        <end position="370"/>
    </location>
</feature>
<feature type="transmembrane region" description="Helical" evidence="6">
    <location>
        <begin position="294"/>
        <end position="314"/>
    </location>
</feature>
<dbReference type="InterPro" id="IPR036259">
    <property type="entry name" value="MFS_trans_sf"/>
</dbReference>
<dbReference type="GO" id="GO:0022857">
    <property type="term" value="F:transmembrane transporter activity"/>
    <property type="evidence" value="ECO:0007669"/>
    <property type="project" value="InterPro"/>
</dbReference>
<dbReference type="PANTHER" id="PTHR42718:SF9">
    <property type="entry name" value="MAJOR FACILITATOR SUPERFAMILY MULTIDRUG TRANSPORTER MFSC"/>
    <property type="match status" value="1"/>
</dbReference>
<feature type="transmembrane region" description="Helical" evidence="6">
    <location>
        <begin position="91"/>
        <end position="112"/>
    </location>
</feature>
<reference evidence="8 9" key="1">
    <citation type="submission" date="2018-11" db="EMBL/GenBank/DDBJ databases">
        <title>The genome draft of YIM 96095.</title>
        <authorList>
            <person name="Tang S.-K."/>
            <person name="Chunyu W.-X."/>
            <person name="Feng Y.-Z."/>
        </authorList>
    </citation>
    <scope>NUCLEOTIDE SEQUENCE [LARGE SCALE GENOMIC DNA]</scope>
    <source>
        <strain evidence="8 9">YIM 96095</strain>
    </source>
</reference>
<dbReference type="PANTHER" id="PTHR42718">
    <property type="entry name" value="MAJOR FACILITATOR SUPERFAMILY MULTIDRUG TRANSPORTER MFSC"/>
    <property type="match status" value="1"/>
</dbReference>
<keyword evidence="4 6" id="KW-1133">Transmembrane helix</keyword>
<comment type="caution">
    <text evidence="8">The sequence shown here is derived from an EMBL/GenBank/DDBJ whole genome shotgun (WGS) entry which is preliminary data.</text>
</comment>
<comment type="subcellular location">
    <subcellularLocation>
        <location evidence="1">Cell membrane</location>
        <topology evidence="1">Multi-pass membrane protein</topology>
    </subcellularLocation>
</comment>
<dbReference type="CDD" id="cd17321">
    <property type="entry name" value="MFS_MMR_MDR_like"/>
    <property type="match status" value="1"/>
</dbReference>
<accession>A0A3N0E750</accession>
<feature type="transmembrane region" description="Helical" evidence="6">
    <location>
        <begin position="420"/>
        <end position="440"/>
    </location>
</feature>
<dbReference type="Gene3D" id="1.20.1250.20">
    <property type="entry name" value="MFS general substrate transporter like domains"/>
    <property type="match status" value="1"/>
</dbReference>